<keyword evidence="7" id="KW-0460">Magnesium</keyword>
<accession>A0A1H7I2G4</accession>
<evidence type="ECO:0000313" key="16">
    <source>
        <dbReference type="Proteomes" id="UP000186015"/>
    </source>
</evidence>
<dbReference type="Pfam" id="PF16595">
    <property type="entry name" value="Cas9_PI"/>
    <property type="match status" value="1"/>
</dbReference>
<evidence type="ECO:0000256" key="1">
    <source>
        <dbReference type="ARBA" id="ARBA00001946"/>
    </source>
</evidence>
<keyword evidence="8" id="KW-0694">RNA-binding</keyword>
<dbReference type="Pfam" id="PF13395">
    <property type="entry name" value="HNH_4"/>
    <property type="match status" value="1"/>
</dbReference>
<evidence type="ECO:0000256" key="13">
    <source>
        <dbReference type="PROSITE-ProRule" id="PRU01085"/>
    </source>
</evidence>
<dbReference type="PROSITE" id="PS51749">
    <property type="entry name" value="HNH_CAS9"/>
    <property type="match status" value="1"/>
</dbReference>
<evidence type="ECO:0000256" key="11">
    <source>
        <dbReference type="ARBA" id="ARBA00023211"/>
    </source>
</evidence>
<dbReference type="GO" id="GO:0046872">
    <property type="term" value="F:metal ion binding"/>
    <property type="evidence" value="ECO:0007669"/>
    <property type="project" value="UniProtKB-KW"/>
</dbReference>
<dbReference type="InterPro" id="IPR055228">
    <property type="entry name" value="Cas9_RuvC"/>
</dbReference>
<comment type="similarity">
    <text evidence="2">Belongs to the CRISPR-associated protein Cas9 family. Subtype II-A subfamily.</text>
</comment>
<dbReference type="GO" id="GO:0016787">
    <property type="term" value="F:hydrolase activity"/>
    <property type="evidence" value="ECO:0007669"/>
    <property type="project" value="UniProtKB-KW"/>
</dbReference>
<comment type="cofactor">
    <cofactor evidence="1">
        <name>Mg(2+)</name>
        <dbReference type="ChEBI" id="CHEBI:18420"/>
    </cofactor>
</comment>
<reference evidence="15 16" key="1">
    <citation type="submission" date="2016-10" db="EMBL/GenBank/DDBJ databases">
        <authorList>
            <person name="de Groot N.N."/>
        </authorList>
    </citation>
    <scope>NUCLEOTIDE SEQUENCE [LARGE SCALE GENOMIC DNA]</scope>
    <source>
        <strain evidence="15 16">KH2T6</strain>
    </source>
</reference>
<evidence type="ECO:0000313" key="15">
    <source>
        <dbReference type="EMBL" id="SEK56618.1"/>
    </source>
</evidence>
<feature type="domain" description="HNH Cas9-type" evidence="14">
    <location>
        <begin position="266"/>
        <end position="423"/>
    </location>
</feature>
<dbReference type="EMBL" id="FOAT01000003">
    <property type="protein sequence ID" value="SEK56618.1"/>
    <property type="molecule type" value="Genomic_DNA"/>
</dbReference>
<dbReference type="InterPro" id="IPR033114">
    <property type="entry name" value="HNH_CAS9"/>
</dbReference>
<dbReference type="Proteomes" id="UP000186015">
    <property type="component" value="Unassembled WGS sequence"/>
</dbReference>
<dbReference type="GO" id="GO:0003677">
    <property type="term" value="F:DNA binding"/>
    <property type="evidence" value="ECO:0007669"/>
    <property type="project" value="UniProtKB-UniRule"/>
</dbReference>
<dbReference type="Pfam" id="PF22702">
    <property type="entry name" value="Cas9_RuvC"/>
    <property type="match status" value="1"/>
</dbReference>
<sequence length="835" mass="95877">MAGEDVLPKYSLLYSKFNVLNEINNIKVNGEPISVEIKQKLYQDKFVSSRAKVTKKRIAEYLMSIGEFSGKIEITGIDDNVKSSLSSYHDFKRILEQGIISENDAERIIERITVTTDTKRLKKWLKENFVQLSNDDISYLSKLKYKDYGRLSRRFLEELYDVDPDSGEMLSESNIISRLWETNDNLMQLLSSKYKYSDSLESYNCDYYDQPENKKSLDERLKEIYLAPAVRCSVTRTLDIVNELKAILKRSPDKVFIEMARGEGETPKGKRTISRREQLNAFLAEIDANDRDALQNRLDNCEDGKLRSEKYFLYFMQLGKCAYTGKTISFEELEDNQKWNIDHIWPQAKIKDDSLENKVLVDSNANGSKGDRYPIDPEIRKKMSPFWKSLHEKKMMGDKKFNRLMRNTAFTEDELSGFIARQLVETRQSTKAVAAVLKELLPETDIVYVKAGLVSEFRQEMDMLKCREVNDLHHAKDAYLNIVMGNIYNTRFTKDPRNFVSKERNYSIKLTTLISKKIERNGEVAWDPSNSFDTVKKMMAKNSIRYVRYTYKRKGGLFNQMPERKKEGLVPRKQDLVAVKYGGYNNTSAAYFSLVKCLGGSIVIVPIELMVIKAIEDDLSFACKYVAEQLSDILSKNITEDMVSFPLKQRILKINTLLEIDGFRCNIVQKSNKGRQIVVSSAESLIIDPTSYNYVKKISAYLEKSEKGKKFEPSVYSGISHESNISLFDTLVDKMKNKPYNLFLSKIEKKISAKRDVFIKLSLTEQVLLLINMIKLLKTGRSTGCDLKLLGESGQAGVITINSDITKISGRKSINIIDQSPTGLFEKKSENLLDL</sequence>
<dbReference type="Gene3D" id="1.10.30.50">
    <property type="match status" value="1"/>
</dbReference>
<dbReference type="GO" id="GO:0003723">
    <property type="term" value="F:RNA binding"/>
    <property type="evidence" value="ECO:0007669"/>
    <property type="project" value="UniProtKB-UniRule"/>
</dbReference>
<organism evidence="15 16">
    <name type="scientific">Ruminococcus albus</name>
    <dbReference type="NCBI Taxonomy" id="1264"/>
    <lineage>
        <taxon>Bacteria</taxon>
        <taxon>Bacillati</taxon>
        <taxon>Bacillota</taxon>
        <taxon>Clostridia</taxon>
        <taxon>Eubacteriales</taxon>
        <taxon>Oscillospiraceae</taxon>
        <taxon>Ruminococcus</taxon>
    </lineage>
</organism>
<evidence type="ECO:0000256" key="9">
    <source>
        <dbReference type="ARBA" id="ARBA00023118"/>
    </source>
</evidence>
<evidence type="ECO:0000259" key="14">
    <source>
        <dbReference type="PROSITE" id="PS51749"/>
    </source>
</evidence>
<dbReference type="AlphaFoldDB" id="A0A1H7I2G4"/>
<keyword evidence="5 13" id="KW-0255">Endonuclease</keyword>
<dbReference type="NCBIfam" id="TIGR01865">
    <property type="entry name" value="cas_Csn1"/>
    <property type="match status" value="1"/>
</dbReference>
<keyword evidence="6 13" id="KW-0378">Hydrolase</keyword>
<proteinExistence type="inferred from homology"/>
<keyword evidence="9" id="KW-0051">Antiviral defense</keyword>
<keyword evidence="11" id="KW-0464">Manganese</keyword>
<evidence type="ECO:0000256" key="2">
    <source>
        <dbReference type="ARBA" id="ARBA00005244"/>
    </source>
</evidence>
<dbReference type="InterPro" id="IPR028629">
    <property type="entry name" value="Cas9"/>
</dbReference>
<dbReference type="OrthoDB" id="9757607at2"/>
<gene>
    <name evidence="15" type="ORF">SAMN05216469_103209</name>
</gene>
<evidence type="ECO:0000256" key="12">
    <source>
        <dbReference type="ARBA" id="ARBA00046380"/>
    </source>
</evidence>
<evidence type="ECO:0000256" key="4">
    <source>
        <dbReference type="ARBA" id="ARBA00022723"/>
    </source>
</evidence>
<evidence type="ECO:0000256" key="8">
    <source>
        <dbReference type="ARBA" id="ARBA00022884"/>
    </source>
</evidence>
<evidence type="ECO:0000256" key="3">
    <source>
        <dbReference type="ARBA" id="ARBA00022722"/>
    </source>
</evidence>
<dbReference type="InterPro" id="IPR032240">
    <property type="entry name" value="Cas9_REC"/>
</dbReference>
<keyword evidence="4" id="KW-0479">Metal-binding</keyword>
<evidence type="ECO:0000256" key="10">
    <source>
        <dbReference type="ARBA" id="ARBA00023125"/>
    </source>
</evidence>
<dbReference type="InterPro" id="IPR003615">
    <property type="entry name" value="HNH_nuc"/>
</dbReference>
<keyword evidence="10 13" id="KW-0238">DNA-binding</keyword>
<evidence type="ECO:0000256" key="7">
    <source>
        <dbReference type="ARBA" id="ARBA00022842"/>
    </source>
</evidence>
<dbReference type="InterPro" id="IPR032237">
    <property type="entry name" value="Cas9_PI"/>
</dbReference>
<evidence type="ECO:0000256" key="5">
    <source>
        <dbReference type="ARBA" id="ARBA00022759"/>
    </source>
</evidence>
<evidence type="ECO:0000256" key="6">
    <source>
        <dbReference type="ARBA" id="ARBA00022801"/>
    </source>
</evidence>
<name>A0A1H7I2G4_RUMAL</name>
<dbReference type="Pfam" id="PF16592">
    <property type="entry name" value="Cas9_REC"/>
    <property type="match status" value="1"/>
</dbReference>
<dbReference type="GO" id="GO:0051607">
    <property type="term" value="P:defense response to virus"/>
    <property type="evidence" value="ECO:0007669"/>
    <property type="project" value="UniProtKB-KW"/>
</dbReference>
<keyword evidence="3 13" id="KW-0540">Nuclease</keyword>
<protein>
    <submittedName>
        <fullName evidence="15">CRISPR-associated endonuclease Csn1</fullName>
    </submittedName>
</protein>
<comment type="subunit">
    <text evidence="12">Monomer. Binds crRNA and tracrRNA.</text>
</comment>
<dbReference type="GO" id="GO:0004519">
    <property type="term" value="F:endonuclease activity"/>
    <property type="evidence" value="ECO:0007669"/>
    <property type="project" value="UniProtKB-UniRule"/>
</dbReference>